<protein>
    <submittedName>
        <fullName evidence="2">Uncharacterized protein</fullName>
    </submittedName>
</protein>
<dbReference type="EMBL" id="KZ293470">
    <property type="protein sequence ID" value="PBK61990.1"/>
    <property type="molecule type" value="Genomic_DNA"/>
</dbReference>
<evidence type="ECO:0000313" key="2">
    <source>
        <dbReference type="EMBL" id="PBK61990.1"/>
    </source>
</evidence>
<evidence type="ECO:0000313" key="3">
    <source>
        <dbReference type="Proteomes" id="UP000218334"/>
    </source>
</evidence>
<dbReference type="PANTHER" id="PTHR40465">
    <property type="entry name" value="CHROMOSOME 1, WHOLE GENOME SHOTGUN SEQUENCE"/>
    <property type="match status" value="1"/>
</dbReference>
<evidence type="ECO:0000256" key="1">
    <source>
        <dbReference type="SAM" id="Phobius"/>
    </source>
</evidence>
<proteinExistence type="predicted"/>
<organism evidence="2 3">
    <name type="scientific">Armillaria solidipes</name>
    <dbReference type="NCBI Taxonomy" id="1076256"/>
    <lineage>
        <taxon>Eukaryota</taxon>
        <taxon>Fungi</taxon>
        <taxon>Dikarya</taxon>
        <taxon>Basidiomycota</taxon>
        <taxon>Agaricomycotina</taxon>
        <taxon>Agaricomycetes</taxon>
        <taxon>Agaricomycetidae</taxon>
        <taxon>Agaricales</taxon>
        <taxon>Marasmiineae</taxon>
        <taxon>Physalacriaceae</taxon>
        <taxon>Armillaria</taxon>
    </lineage>
</organism>
<name>A0A2H3AWT9_9AGAR</name>
<dbReference type="STRING" id="1076256.A0A2H3AWT9"/>
<reference evidence="3" key="1">
    <citation type="journal article" date="2017" name="Nat. Ecol. Evol.">
        <title>Genome expansion and lineage-specific genetic innovations in the forest pathogenic fungi Armillaria.</title>
        <authorList>
            <person name="Sipos G."/>
            <person name="Prasanna A.N."/>
            <person name="Walter M.C."/>
            <person name="O'Connor E."/>
            <person name="Balint B."/>
            <person name="Krizsan K."/>
            <person name="Kiss B."/>
            <person name="Hess J."/>
            <person name="Varga T."/>
            <person name="Slot J."/>
            <person name="Riley R."/>
            <person name="Boka B."/>
            <person name="Rigling D."/>
            <person name="Barry K."/>
            <person name="Lee J."/>
            <person name="Mihaltcheva S."/>
            <person name="LaButti K."/>
            <person name="Lipzen A."/>
            <person name="Waldron R."/>
            <person name="Moloney N.M."/>
            <person name="Sperisen C."/>
            <person name="Kredics L."/>
            <person name="Vagvoelgyi C."/>
            <person name="Patrignani A."/>
            <person name="Fitzpatrick D."/>
            <person name="Nagy I."/>
            <person name="Doyle S."/>
            <person name="Anderson J.B."/>
            <person name="Grigoriev I.V."/>
            <person name="Gueldener U."/>
            <person name="Muensterkoetter M."/>
            <person name="Nagy L.G."/>
        </authorList>
    </citation>
    <scope>NUCLEOTIDE SEQUENCE [LARGE SCALE GENOMIC DNA]</scope>
    <source>
        <strain evidence="3">28-4</strain>
    </source>
</reference>
<feature type="transmembrane region" description="Helical" evidence="1">
    <location>
        <begin position="54"/>
        <end position="74"/>
    </location>
</feature>
<keyword evidence="1" id="KW-1133">Transmembrane helix</keyword>
<keyword evidence="1" id="KW-0812">Transmembrane</keyword>
<feature type="transmembrane region" description="Helical" evidence="1">
    <location>
        <begin position="20"/>
        <end position="42"/>
    </location>
</feature>
<gene>
    <name evidence="2" type="ORF">ARMSODRAFT_1025130</name>
</gene>
<keyword evidence="3" id="KW-1185">Reference proteome</keyword>
<feature type="transmembrane region" description="Helical" evidence="1">
    <location>
        <begin position="127"/>
        <end position="148"/>
    </location>
</feature>
<sequence length="295" mass="32668">MSFVTHNEELHQLDRTVGVWLLGYVVTMALYGFNAYQVYIYFSTLQGEHYLKRVSVALLAMLDAASVGLLTEAVHSYMVLEIPKSSPAVESPTTTFAVDNGLAVLMILIVQLSYAQRIRRQISPKDNATVAAFVGVTSVAALTLGIAMTVKIFTMPYDNLVDIVWERGVAGTVIQFAYVVVFLASPSDRFWMPLQLTARQAFMLGLVTLYINWRFAQGREVSDSAGTTRASTNAFRARKADLSTTTEFSTLGDLTASSDTDTATKNNPENIFRIDVTKTVVHDPPFGDYKVFRIF</sequence>
<feature type="transmembrane region" description="Helical" evidence="1">
    <location>
        <begin position="168"/>
        <end position="184"/>
    </location>
</feature>
<feature type="transmembrane region" description="Helical" evidence="1">
    <location>
        <begin position="94"/>
        <end position="115"/>
    </location>
</feature>
<accession>A0A2H3AWT9</accession>
<dbReference type="Proteomes" id="UP000218334">
    <property type="component" value="Unassembled WGS sequence"/>
</dbReference>
<keyword evidence="1" id="KW-0472">Membrane</keyword>
<dbReference type="AlphaFoldDB" id="A0A2H3AWT9"/>
<dbReference type="PANTHER" id="PTHR40465:SF1">
    <property type="entry name" value="DUF6534 DOMAIN-CONTAINING PROTEIN"/>
    <property type="match status" value="1"/>
</dbReference>